<evidence type="ECO:0000313" key="2">
    <source>
        <dbReference type="Proteomes" id="UP001458880"/>
    </source>
</evidence>
<sequence>MHDVSVENIVLYRWLKQQPKYPTSKMVVEAATFYKFCQSSLSMQIAGNSEITARQLLNFDQKLGKWEILITTIV</sequence>
<evidence type="ECO:0000313" key="1">
    <source>
        <dbReference type="EMBL" id="KAK9744047.1"/>
    </source>
</evidence>
<gene>
    <name evidence="1" type="ORF">QE152_g8140</name>
</gene>
<protein>
    <submittedName>
        <fullName evidence="1">Uncharacterized protein</fullName>
    </submittedName>
</protein>
<dbReference type="EMBL" id="JASPKY010000063">
    <property type="protein sequence ID" value="KAK9744047.1"/>
    <property type="molecule type" value="Genomic_DNA"/>
</dbReference>
<name>A0AAW1MBY8_POPJA</name>
<accession>A0AAW1MBY8</accession>
<proteinExistence type="predicted"/>
<keyword evidence="2" id="KW-1185">Reference proteome</keyword>
<dbReference type="Proteomes" id="UP001458880">
    <property type="component" value="Unassembled WGS sequence"/>
</dbReference>
<reference evidence="1 2" key="1">
    <citation type="journal article" date="2024" name="BMC Genomics">
        <title>De novo assembly and annotation of Popillia japonica's genome with initial clues to its potential as an invasive pest.</title>
        <authorList>
            <person name="Cucini C."/>
            <person name="Boschi S."/>
            <person name="Funari R."/>
            <person name="Cardaioli E."/>
            <person name="Iannotti N."/>
            <person name="Marturano G."/>
            <person name="Paoli F."/>
            <person name="Bruttini M."/>
            <person name="Carapelli A."/>
            <person name="Frati F."/>
            <person name="Nardi F."/>
        </authorList>
    </citation>
    <scope>NUCLEOTIDE SEQUENCE [LARGE SCALE GENOMIC DNA]</scope>
    <source>
        <strain evidence="1">DMR45628</strain>
    </source>
</reference>
<dbReference type="AlphaFoldDB" id="A0AAW1MBY8"/>
<comment type="caution">
    <text evidence="1">The sequence shown here is derived from an EMBL/GenBank/DDBJ whole genome shotgun (WGS) entry which is preliminary data.</text>
</comment>
<organism evidence="1 2">
    <name type="scientific">Popillia japonica</name>
    <name type="common">Japanese beetle</name>
    <dbReference type="NCBI Taxonomy" id="7064"/>
    <lineage>
        <taxon>Eukaryota</taxon>
        <taxon>Metazoa</taxon>
        <taxon>Ecdysozoa</taxon>
        <taxon>Arthropoda</taxon>
        <taxon>Hexapoda</taxon>
        <taxon>Insecta</taxon>
        <taxon>Pterygota</taxon>
        <taxon>Neoptera</taxon>
        <taxon>Endopterygota</taxon>
        <taxon>Coleoptera</taxon>
        <taxon>Polyphaga</taxon>
        <taxon>Scarabaeiformia</taxon>
        <taxon>Scarabaeidae</taxon>
        <taxon>Rutelinae</taxon>
        <taxon>Popillia</taxon>
    </lineage>
</organism>